<keyword evidence="3" id="KW-1185">Reference proteome</keyword>
<organism evidence="2 3">
    <name type="scientific">Hymenobacter saemangeumensis</name>
    <dbReference type="NCBI Taxonomy" id="1084522"/>
    <lineage>
        <taxon>Bacteria</taxon>
        <taxon>Pseudomonadati</taxon>
        <taxon>Bacteroidota</taxon>
        <taxon>Cytophagia</taxon>
        <taxon>Cytophagales</taxon>
        <taxon>Hymenobacteraceae</taxon>
        <taxon>Hymenobacter</taxon>
    </lineage>
</organism>
<reference evidence="3" key="1">
    <citation type="journal article" date="2019" name="Int. J. Syst. Evol. Microbiol.">
        <title>The Global Catalogue of Microorganisms (GCM) 10K type strain sequencing project: providing services to taxonomists for standard genome sequencing and annotation.</title>
        <authorList>
            <consortium name="The Broad Institute Genomics Platform"/>
            <consortium name="The Broad Institute Genome Sequencing Center for Infectious Disease"/>
            <person name="Wu L."/>
            <person name="Ma J."/>
        </authorList>
    </citation>
    <scope>NUCLEOTIDE SEQUENCE [LARGE SCALE GENOMIC DNA]</scope>
    <source>
        <strain evidence="3">JCM 17923</strain>
    </source>
</reference>
<name>A0ABP8I8T4_9BACT</name>
<evidence type="ECO:0000259" key="1">
    <source>
        <dbReference type="Pfam" id="PF13401"/>
    </source>
</evidence>
<evidence type="ECO:0000313" key="2">
    <source>
        <dbReference type="EMBL" id="GAA4353807.1"/>
    </source>
</evidence>
<sequence length="296" mass="32083">MLESHKSLIAKEAAAYLSSHQDVSAGKLAGLSGVNPSYLSYILRGEWNAFPIKGGKATTQIGDTHFLKLQHYLGLTLEVFETKPFIDIHFALAQAKQNAGYSIIDGNTGQGKTFAVTEFQRQHPAGTYVVKCANSMTPRMMVQAIAVAVGVLPVGDNNTILAAVAVKMCATPYALLILDESEVMMKKRLAIGFIKDLYDRVENRAGIVIMGANDLLATMKARAAKNIESFPQVVRRFGAEPVMLASGIDRDDAVAICSTYGVTTTREVTQLIAQCENYGTLFSTLKKRKNDAEALS</sequence>
<protein>
    <recommendedName>
        <fullName evidence="1">ORC1/DEAH AAA+ ATPase domain-containing protein</fullName>
    </recommendedName>
</protein>
<dbReference type="Pfam" id="PF13401">
    <property type="entry name" value="AAA_22"/>
    <property type="match status" value="1"/>
</dbReference>
<comment type="caution">
    <text evidence="2">The sequence shown here is derived from an EMBL/GenBank/DDBJ whole genome shotgun (WGS) entry which is preliminary data.</text>
</comment>
<proteinExistence type="predicted"/>
<accession>A0ABP8I8T4</accession>
<dbReference type="EMBL" id="BAABGZ010000015">
    <property type="protein sequence ID" value="GAA4353807.1"/>
    <property type="molecule type" value="Genomic_DNA"/>
</dbReference>
<dbReference type="Proteomes" id="UP001501153">
    <property type="component" value="Unassembled WGS sequence"/>
</dbReference>
<dbReference type="InterPro" id="IPR049945">
    <property type="entry name" value="AAA_22"/>
</dbReference>
<evidence type="ECO:0000313" key="3">
    <source>
        <dbReference type="Proteomes" id="UP001501153"/>
    </source>
</evidence>
<feature type="domain" description="ORC1/DEAH AAA+ ATPase" evidence="1">
    <location>
        <begin position="98"/>
        <end position="216"/>
    </location>
</feature>
<gene>
    <name evidence="2" type="ORF">GCM10023185_14740</name>
</gene>